<reference evidence="2 3" key="1">
    <citation type="journal article" date="2019" name="Sci. Rep.">
        <title>Orb-weaving spider Araneus ventricosus genome elucidates the spidroin gene catalogue.</title>
        <authorList>
            <person name="Kono N."/>
            <person name="Nakamura H."/>
            <person name="Ohtoshi R."/>
            <person name="Moran D.A.P."/>
            <person name="Shinohara A."/>
            <person name="Yoshida Y."/>
            <person name="Fujiwara M."/>
            <person name="Mori M."/>
            <person name="Tomita M."/>
            <person name="Arakawa K."/>
        </authorList>
    </citation>
    <scope>NUCLEOTIDE SEQUENCE [LARGE SCALE GENOMIC DNA]</scope>
</reference>
<comment type="caution">
    <text evidence="2">The sequence shown here is derived from an EMBL/GenBank/DDBJ whole genome shotgun (WGS) entry which is preliminary data.</text>
</comment>
<keyword evidence="3" id="KW-1185">Reference proteome</keyword>
<sequence>AVSVRRGYLIPALRPLVQAAFLILSTGPITYLLISVARFDPACGVAALPLPDLRRLRTLRAGSLVNSLKKLMDLSVVPVRSWWLRLRPYFL</sequence>
<evidence type="ECO:0000313" key="3">
    <source>
        <dbReference type="Proteomes" id="UP000499080"/>
    </source>
</evidence>
<dbReference type="Proteomes" id="UP000499080">
    <property type="component" value="Unassembled WGS sequence"/>
</dbReference>
<evidence type="ECO:0000313" key="2">
    <source>
        <dbReference type="EMBL" id="GBL77619.1"/>
    </source>
</evidence>
<evidence type="ECO:0000256" key="1">
    <source>
        <dbReference type="SAM" id="Phobius"/>
    </source>
</evidence>
<accession>A0A4Y2AE76</accession>
<keyword evidence="1" id="KW-1133">Transmembrane helix</keyword>
<name>A0A4Y2AE76_ARAVE</name>
<dbReference type="EMBL" id="BGPR01080171">
    <property type="protein sequence ID" value="GBL77619.1"/>
    <property type="molecule type" value="Genomic_DNA"/>
</dbReference>
<gene>
    <name evidence="2" type="ORF">AVEN_24634_1</name>
</gene>
<feature type="non-terminal residue" evidence="2">
    <location>
        <position position="1"/>
    </location>
</feature>
<feature type="transmembrane region" description="Helical" evidence="1">
    <location>
        <begin position="12"/>
        <end position="34"/>
    </location>
</feature>
<protein>
    <submittedName>
        <fullName evidence="2">Uncharacterized protein</fullName>
    </submittedName>
</protein>
<proteinExistence type="predicted"/>
<organism evidence="2 3">
    <name type="scientific">Araneus ventricosus</name>
    <name type="common">Orbweaver spider</name>
    <name type="synonym">Epeira ventricosa</name>
    <dbReference type="NCBI Taxonomy" id="182803"/>
    <lineage>
        <taxon>Eukaryota</taxon>
        <taxon>Metazoa</taxon>
        <taxon>Ecdysozoa</taxon>
        <taxon>Arthropoda</taxon>
        <taxon>Chelicerata</taxon>
        <taxon>Arachnida</taxon>
        <taxon>Araneae</taxon>
        <taxon>Araneomorphae</taxon>
        <taxon>Entelegynae</taxon>
        <taxon>Araneoidea</taxon>
        <taxon>Araneidae</taxon>
        <taxon>Araneus</taxon>
    </lineage>
</organism>
<keyword evidence="1" id="KW-0472">Membrane</keyword>
<dbReference type="AlphaFoldDB" id="A0A4Y2AE76"/>
<keyword evidence="1" id="KW-0812">Transmembrane</keyword>